<dbReference type="Gene3D" id="3.40.50.1000">
    <property type="entry name" value="HAD superfamily/HAD-like"/>
    <property type="match status" value="1"/>
</dbReference>
<dbReference type="EMBL" id="JU980653">
    <property type="protein sequence ID" value="AFJ69716.1"/>
    <property type="molecule type" value="mRNA"/>
</dbReference>
<dbReference type="InterPro" id="IPR023214">
    <property type="entry name" value="HAD_sf"/>
</dbReference>
<protein>
    <submittedName>
        <fullName evidence="1">Uncharacterized protein</fullName>
    </submittedName>
</protein>
<reference evidence="1" key="1">
    <citation type="journal article" date="2012" name="Bioengineered">
        <title>Additional insights into the genome of the oleaginous model alga Nannochloropsis gaditana.</title>
        <authorList>
            <person name="Jinkerson R.E."/>
            <person name="Radakovits R."/>
            <person name="Posewitz M.C."/>
        </authorList>
    </citation>
    <scope>NUCLEOTIDE SEQUENCE</scope>
    <source>
        <strain evidence="1">CCMP526</strain>
    </source>
</reference>
<dbReference type="InterPro" id="IPR036412">
    <property type="entry name" value="HAD-like_sf"/>
</dbReference>
<organism evidence="1">
    <name type="scientific">Nannochloropsis gaditana (strain CCMP526)</name>
    <name type="common">Green microalga</name>
    <name type="synonym">Microchloropsis gaditana</name>
    <dbReference type="NCBI Taxonomy" id="1093141"/>
    <lineage>
        <taxon>Eukaryota</taxon>
        <taxon>Sar</taxon>
        <taxon>Stramenopiles</taxon>
        <taxon>Ochrophyta</taxon>
        <taxon>Eustigmatophyceae</taxon>
        <taxon>Eustigmatales</taxon>
        <taxon>Monodopsidaceae</taxon>
        <taxon>Nannochloropsis</taxon>
    </lineage>
</organism>
<accession>I2CS33</accession>
<name>I2CS33_NANGC</name>
<proteinExistence type="evidence at transcript level"/>
<dbReference type="AlphaFoldDB" id="I2CS33"/>
<evidence type="ECO:0000313" key="1">
    <source>
        <dbReference type="EMBL" id="AFJ69716.1"/>
    </source>
</evidence>
<gene>
    <name evidence="1" type="ORF">NGATSA_3044800</name>
</gene>
<sequence length="159" mass="17292">MTVLDIHTGGRWTGHASELCAHIRPFFSSLIVEAGRAGIHMAVVTFSPQTDMIRQVLTEKFGESLSSLIPIRGEDGSWSYRGRGCQRGKQGHMASAVEELCARRPSLAITRNSTVLIDDDRGNIEVALAAGVRAFWLDTRRPEQVVDALLGGVIPPSLP</sequence>
<dbReference type="SUPFAM" id="SSF56784">
    <property type="entry name" value="HAD-like"/>
    <property type="match status" value="1"/>
</dbReference>
<feature type="non-terminal residue" evidence="1">
    <location>
        <position position="159"/>
    </location>
</feature>
<reference evidence="1" key="2">
    <citation type="journal article" date="2012" name="Nat. Commun.">
        <title>Draft genome sequence and genetic transformation of the oleaginous alga Nannochloropis gaditana.</title>
        <authorList>
            <person name="Radakovits R."/>
            <person name="Jinkerson R.E."/>
            <person name="Fuerstenberg S.I."/>
            <person name="Tae H."/>
            <person name="Settlage R.E."/>
            <person name="Boore J.L."/>
            <person name="Posewitz M.C."/>
        </authorList>
    </citation>
    <scope>NUCLEOTIDE SEQUENCE</scope>
    <source>
        <strain evidence="1">CCMP526</strain>
    </source>
</reference>